<reference evidence="2 3" key="1">
    <citation type="submission" date="2019-11" db="EMBL/GenBank/DDBJ databases">
        <authorList>
            <person name="Cao P."/>
        </authorList>
    </citation>
    <scope>NUCLEOTIDE SEQUENCE [LARGE SCALE GENOMIC DNA]</scope>
    <source>
        <strain evidence="2 3">NEAU-AAG5</strain>
    </source>
</reference>
<dbReference type="EMBL" id="WOFH01000016">
    <property type="protein sequence ID" value="MUN41780.1"/>
    <property type="molecule type" value="Genomic_DNA"/>
</dbReference>
<sequence length="158" mass="17185">MTENPANTSTRPGPGGVALGDALVRIHDDLRVRLAALRDEVLAALDGRAPAPDLGAELREHCAAVCGALGEHHDNEETRGFPLLEREAPGLAPVLDRLRREHVEVERARRSLQALLDDLGAADPARVRAELDRITARLDAHFAYEEDQLREALNGISV</sequence>
<evidence type="ECO:0000313" key="2">
    <source>
        <dbReference type="EMBL" id="MUN41780.1"/>
    </source>
</evidence>
<dbReference type="Gene3D" id="1.20.120.520">
    <property type="entry name" value="nmb1532 protein domain like"/>
    <property type="match status" value="1"/>
</dbReference>
<keyword evidence="3" id="KW-1185">Reference proteome</keyword>
<protein>
    <recommendedName>
        <fullName evidence="1">Hemerythrin-like domain-containing protein</fullName>
    </recommendedName>
</protein>
<comment type="caution">
    <text evidence="2">The sequence shown here is derived from an EMBL/GenBank/DDBJ whole genome shotgun (WGS) entry which is preliminary data.</text>
</comment>
<dbReference type="RefSeq" id="WP_156220976.1">
    <property type="nucleotide sequence ID" value="NZ_WOFH01000016.1"/>
</dbReference>
<dbReference type="InterPro" id="IPR012312">
    <property type="entry name" value="Hemerythrin-like"/>
</dbReference>
<proteinExistence type="predicted"/>
<accession>A0A7K1LBH9</accession>
<dbReference type="AlphaFoldDB" id="A0A7K1LBH9"/>
<dbReference type="Pfam" id="PF01814">
    <property type="entry name" value="Hemerythrin"/>
    <property type="match status" value="1"/>
</dbReference>
<organism evidence="2 3">
    <name type="scientific">Actinomadura litoris</name>
    <dbReference type="NCBI Taxonomy" id="2678616"/>
    <lineage>
        <taxon>Bacteria</taxon>
        <taxon>Bacillati</taxon>
        <taxon>Actinomycetota</taxon>
        <taxon>Actinomycetes</taxon>
        <taxon>Streptosporangiales</taxon>
        <taxon>Thermomonosporaceae</taxon>
        <taxon>Actinomadura</taxon>
    </lineage>
</organism>
<feature type="domain" description="Hemerythrin-like" evidence="1">
    <location>
        <begin position="21"/>
        <end position="149"/>
    </location>
</feature>
<name>A0A7K1LBH9_9ACTN</name>
<gene>
    <name evidence="2" type="ORF">GNZ18_35120</name>
</gene>
<evidence type="ECO:0000313" key="3">
    <source>
        <dbReference type="Proteomes" id="UP000432015"/>
    </source>
</evidence>
<dbReference type="Proteomes" id="UP000432015">
    <property type="component" value="Unassembled WGS sequence"/>
</dbReference>
<evidence type="ECO:0000259" key="1">
    <source>
        <dbReference type="Pfam" id="PF01814"/>
    </source>
</evidence>